<evidence type="ECO:0000313" key="2">
    <source>
        <dbReference type="EMBL" id="KAG9493336.1"/>
    </source>
</evidence>
<dbReference type="GO" id="GO:0007288">
    <property type="term" value="P:sperm axoneme assembly"/>
    <property type="evidence" value="ECO:0007669"/>
    <property type="project" value="TreeGrafter"/>
</dbReference>
<sequence>MTLCAHHALYCACAPKRNAGWKTPDPEKPKLPSPETNDDMTPKTPQPPPHAMPSGRSSRTRARLMMATSHGNILTDSGIQQVEEKSLNILKQTQITKENNSEEDETSFFINNSAVQLDYNIYVNPEEGRTEETSNPQANKGNWVNSGRNKSKSPSPNESKKSLIRDELTVNESETEWERHYWNENILPILQALEAAHQVDGNPEDLCSLCAKLWKTLDDGSMLGKRCKRRSQILKTLYKLVDVGSDKLGLTLAKLILELRVSGKNLLNICKLVFKISRSENNDCLFQCDNMMGVLLEVLQNEDVHANSEAFLYCLGTIKFLSGNKVLLQELLKRQAVEILIELMKQIIQFNTVPENTSLNMSHLLVQLTATLRNLADLSHSRPKFLATNALMELCILLEYYIHDKDICTNVSRILSKLSLYHDCCVALAHFSNCYSIFLSVLNKYPNKQDLLVRIIFTLGNLTAKSDTARKQFYELEGSIKTLLRLLHTYCDLDKKTQSAMSSAKENPKGQQQPTEVEDILIKIVILLANLSVHPKIGDNLAADQNCVLCLMQILEYKSIDECEELVINTLAAVSNLSYYQNDNSVITQRRMEISNLLLQLMLFNNMEGILEATRVYGNLSQYQDVQDFILHQNVHKFIVALLDSGKQDVCFSACGVLINLATDSNKKALLKEEGAIEKLVECLRDFGCSDWQLAGLVCKAFWNFMDTATDVGLYLGSEETNKLLHLLSSLLDEHNALDCRWNVDLLDYQRECWEAEFKPVASLLLEKIHSHHSCLEPLPGPE</sequence>
<evidence type="ECO:0008006" key="4">
    <source>
        <dbReference type="Google" id="ProtNLM"/>
    </source>
</evidence>
<evidence type="ECO:0000256" key="1">
    <source>
        <dbReference type="SAM" id="MobiDB-lite"/>
    </source>
</evidence>
<dbReference type="PANTHER" id="PTHR21356:SF1">
    <property type="entry name" value="ARMADILLO REPEAT-CONTAINING PROTEIN 2"/>
    <property type="match status" value="1"/>
</dbReference>
<dbReference type="InterPro" id="IPR038905">
    <property type="entry name" value="ARMC2"/>
</dbReference>
<feature type="region of interest" description="Disordered" evidence="1">
    <location>
        <begin position="17"/>
        <end position="60"/>
    </location>
</feature>
<dbReference type="Proteomes" id="UP000770717">
    <property type="component" value="Unassembled WGS sequence"/>
</dbReference>
<protein>
    <recommendedName>
        <fullName evidence="4">Armadillo repeat-containing protein 2</fullName>
    </recommendedName>
</protein>
<accession>A0A8J6FTP7</accession>
<name>A0A8J6FTP7_ELECQ</name>
<dbReference type="EMBL" id="WNTK01000001">
    <property type="protein sequence ID" value="KAG9493336.1"/>
    <property type="molecule type" value="Genomic_DNA"/>
</dbReference>
<dbReference type="PANTHER" id="PTHR21356">
    <property type="entry name" value="ARMADILLO REPEAT CONTAINING 2"/>
    <property type="match status" value="1"/>
</dbReference>
<dbReference type="AlphaFoldDB" id="A0A8J6FTP7"/>
<keyword evidence="3" id="KW-1185">Reference proteome</keyword>
<dbReference type="InterPro" id="IPR011989">
    <property type="entry name" value="ARM-like"/>
</dbReference>
<feature type="region of interest" description="Disordered" evidence="1">
    <location>
        <begin position="128"/>
        <end position="165"/>
    </location>
</feature>
<dbReference type="SMART" id="SM00185">
    <property type="entry name" value="ARM"/>
    <property type="match status" value="5"/>
</dbReference>
<feature type="compositionally biased region" description="Polar residues" evidence="1">
    <location>
        <begin position="133"/>
        <end position="148"/>
    </location>
</feature>
<dbReference type="SUPFAM" id="SSF48371">
    <property type="entry name" value="ARM repeat"/>
    <property type="match status" value="1"/>
</dbReference>
<dbReference type="OrthoDB" id="247006at2759"/>
<dbReference type="InterPro" id="IPR016024">
    <property type="entry name" value="ARM-type_fold"/>
</dbReference>
<proteinExistence type="predicted"/>
<comment type="caution">
    <text evidence="2">The sequence shown here is derived from an EMBL/GenBank/DDBJ whole genome shotgun (WGS) entry which is preliminary data.</text>
</comment>
<gene>
    <name evidence="2" type="ORF">GDO78_001312</name>
</gene>
<reference evidence="2" key="1">
    <citation type="thesis" date="2020" institute="ProQuest LLC" country="789 East Eisenhower Parkway, Ann Arbor, MI, USA">
        <title>Comparative Genomics and Chromosome Evolution.</title>
        <authorList>
            <person name="Mudd A.B."/>
        </authorList>
    </citation>
    <scope>NUCLEOTIDE SEQUENCE</scope>
    <source>
        <strain evidence="2">HN-11 Male</strain>
        <tissue evidence="2">Kidney and liver</tissue>
    </source>
</reference>
<dbReference type="Gene3D" id="1.25.10.10">
    <property type="entry name" value="Leucine-rich Repeat Variant"/>
    <property type="match status" value="2"/>
</dbReference>
<dbReference type="InterPro" id="IPR000225">
    <property type="entry name" value="Armadillo"/>
</dbReference>
<evidence type="ECO:0000313" key="3">
    <source>
        <dbReference type="Proteomes" id="UP000770717"/>
    </source>
</evidence>
<organism evidence="2 3">
    <name type="scientific">Eleutherodactylus coqui</name>
    <name type="common">Puerto Rican coqui</name>
    <dbReference type="NCBI Taxonomy" id="57060"/>
    <lineage>
        <taxon>Eukaryota</taxon>
        <taxon>Metazoa</taxon>
        <taxon>Chordata</taxon>
        <taxon>Craniata</taxon>
        <taxon>Vertebrata</taxon>
        <taxon>Euteleostomi</taxon>
        <taxon>Amphibia</taxon>
        <taxon>Batrachia</taxon>
        <taxon>Anura</taxon>
        <taxon>Neobatrachia</taxon>
        <taxon>Hyloidea</taxon>
        <taxon>Eleutherodactylidae</taxon>
        <taxon>Eleutherodactylinae</taxon>
        <taxon>Eleutherodactylus</taxon>
        <taxon>Eleutherodactylus</taxon>
    </lineage>
</organism>